<sequence length="118" mass="13482">MADAVKLQPYNEAALAASIAQLDDWFENGRLLDEVENDTEFCENIGAILHELKRLRADDGEQEKRLRAYGALLESAFEEYRRAGEDLPEFIAVDEYATEITLKDGSDWRITVRRSDDV</sequence>
<name>A0A6M4G0Z8_SPHYA</name>
<evidence type="ECO:0000313" key="2">
    <source>
        <dbReference type="Proteomes" id="UP000502611"/>
    </source>
</evidence>
<gene>
    <name evidence="1" type="ORF">HH800_01105</name>
</gene>
<proteinExistence type="predicted"/>
<dbReference type="AlphaFoldDB" id="A0A6M4G0Z8"/>
<accession>A0A6M4G0Z8</accession>
<reference evidence="1 2" key="1">
    <citation type="submission" date="2020-04" db="EMBL/GenBank/DDBJ databases">
        <title>The Whole Genome Analysis of High salt-tolerant Sphingobium yanoikuyae YC-XJ2 with Aryl organophosphorus flame retardants (aryl-OPFRs)-degrading capacity and characteristics of Related phosphotriesterase.</title>
        <authorList>
            <person name="Li X."/>
        </authorList>
    </citation>
    <scope>NUCLEOTIDE SEQUENCE [LARGE SCALE GENOMIC DNA]</scope>
    <source>
        <strain evidence="1 2">YC-XJ2</strain>
    </source>
</reference>
<protein>
    <submittedName>
        <fullName evidence="1">Uncharacterized protein</fullName>
    </submittedName>
</protein>
<evidence type="ECO:0000313" key="1">
    <source>
        <dbReference type="EMBL" id="QJR00918.1"/>
    </source>
</evidence>
<dbReference type="EMBL" id="CP053021">
    <property type="protein sequence ID" value="QJR00918.1"/>
    <property type="molecule type" value="Genomic_DNA"/>
</dbReference>
<dbReference type="Proteomes" id="UP000502611">
    <property type="component" value="Chromosome"/>
</dbReference>
<dbReference type="RefSeq" id="WP_169859955.1">
    <property type="nucleotide sequence ID" value="NZ_CP053021.1"/>
</dbReference>
<organism evidence="1 2">
    <name type="scientific">Sphingobium yanoikuyae</name>
    <name type="common">Sphingomonas yanoikuyae</name>
    <dbReference type="NCBI Taxonomy" id="13690"/>
    <lineage>
        <taxon>Bacteria</taxon>
        <taxon>Pseudomonadati</taxon>
        <taxon>Pseudomonadota</taxon>
        <taxon>Alphaproteobacteria</taxon>
        <taxon>Sphingomonadales</taxon>
        <taxon>Sphingomonadaceae</taxon>
        <taxon>Sphingobium</taxon>
    </lineage>
</organism>